<dbReference type="Proteomes" id="UP000295627">
    <property type="component" value="Unassembled WGS sequence"/>
</dbReference>
<dbReference type="Gene3D" id="1.10.10.10">
    <property type="entry name" value="Winged helix-like DNA-binding domain superfamily/Winged helix DNA-binding domain"/>
    <property type="match status" value="1"/>
</dbReference>
<dbReference type="SMART" id="SM00849">
    <property type="entry name" value="Lactamase_B"/>
    <property type="match status" value="1"/>
</dbReference>
<dbReference type="InterPro" id="IPR001279">
    <property type="entry name" value="Metallo-B-lactamas"/>
</dbReference>
<dbReference type="AlphaFoldDB" id="A0A4R5PC73"/>
<evidence type="ECO:0000313" key="3">
    <source>
        <dbReference type="Proteomes" id="UP000295627"/>
    </source>
</evidence>
<dbReference type="RefSeq" id="WP_078333884.1">
    <property type="nucleotide sequence ID" value="NZ_MAFQ01000005.1"/>
</dbReference>
<sequence>MGARPLSGDTDAAHQVSEHVRRVPLPLPLPGLRAVNAYVITAPDGITLIDPGWAYEPSETVLLAALRMLGATPSDVRRILVTHQHWDHYSLAIQWRNTFGIELMLGQEERHSIEAFTALEGVHPNQVALLVRAGASRLAADIEALRWEPYEEGVPFEPPDRWIDDGDLIDCGSTTILARSTPGHTRGHTVFQDCAGAAVFTGDHLLPRITPSIAFERAPEAMPLQSYMSSLRLFLDLPDAQMLPAHGPTTGRTRSRAQELLDHHRERLESIATIVSAEPSSAYGVAKRMRWTRRRRPLDELDVVHRMTAVLEVLAHLDLLAAQRSLTAHETDEGQVFTPA</sequence>
<keyword evidence="2" id="KW-0378">Hydrolase</keyword>
<protein>
    <submittedName>
        <fullName evidence="2">MBL fold metallo-hydrolase</fullName>
    </submittedName>
</protein>
<dbReference type="GO" id="GO:0016787">
    <property type="term" value="F:hydrolase activity"/>
    <property type="evidence" value="ECO:0007669"/>
    <property type="project" value="UniProtKB-KW"/>
</dbReference>
<dbReference type="InterPro" id="IPR036866">
    <property type="entry name" value="RibonucZ/Hydroxyglut_hydro"/>
</dbReference>
<dbReference type="InterPro" id="IPR036388">
    <property type="entry name" value="WH-like_DNA-bd_sf"/>
</dbReference>
<name>A0A4R5PC73_9MYCO</name>
<dbReference type="Gene3D" id="3.60.15.10">
    <property type="entry name" value="Ribonuclease Z/Hydroxyacylglutathione hydrolase-like"/>
    <property type="match status" value="1"/>
</dbReference>
<organism evidence="2 3">
    <name type="scientific">Mycobacteroides franklinii</name>
    <dbReference type="NCBI Taxonomy" id="948102"/>
    <lineage>
        <taxon>Bacteria</taxon>
        <taxon>Bacillati</taxon>
        <taxon>Actinomycetota</taxon>
        <taxon>Actinomycetes</taxon>
        <taxon>Mycobacteriales</taxon>
        <taxon>Mycobacteriaceae</taxon>
        <taxon>Mycobacteroides</taxon>
    </lineage>
</organism>
<evidence type="ECO:0000259" key="1">
    <source>
        <dbReference type="SMART" id="SM00849"/>
    </source>
</evidence>
<proteinExistence type="predicted"/>
<dbReference type="EMBL" id="RXLR01000014">
    <property type="protein sequence ID" value="TDH22386.1"/>
    <property type="molecule type" value="Genomic_DNA"/>
</dbReference>
<dbReference type="PANTHER" id="PTHR23131:SF4">
    <property type="entry name" value="METALLO-BETA-LACTAMASE SUPERFAMILY POTEIN"/>
    <property type="match status" value="1"/>
</dbReference>
<dbReference type="SUPFAM" id="SSF56281">
    <property type="entry name" value="Metallo-hydrolase/oxidoreductase"/>
    <property type="match status" value="1"/>
</dbReference>
<gene>
    <name evidence="2" type="ORF">EJ571_10710</name>
</gene>
<accession>A0A4R5PC73</accession>
<feature type="domain" description="Metallo-beta-lactamase" evidence="1">
    <location>
        <begin position="34"/>
        <end position="246"/>
    </location>
</feature>
<dbReference type="InterPro" id="IPR050662">
    <property type="entry name" value="Sec-metab_biosynth-thioest"/>
</dbReference>
<comment type="caution">
    <text evidence="2">The sequence shown here is derived from an EMBL/GenBank/DDBJ whole genome shotgun (WGS) entry which is preliminary data.</text>
</comment>
<dbReference type="Pfam" id="PF00753">
    <property type="entry name" value="Lactamase_B"/>
    <property type="match status" value="1"/>
</dbReference>
<dbReference type="PANTHER" id="PTHR23131">
    <property type="entry name" value="ENDORIBONUCLEASE LACTB2"/>
    <property type="match status" value="1"/>
</dbReference>
<reference evidence="2 3" key="1">
    <citation type="journal article" date="2019" name="Sci. Rep.">
        <title>Extended insight into the Mycobacterium chelonae-abscessus complex through whole genome sequencing of Mycobacterium salmoniphilum outbreak and Mycobacterium salmoniphilum-like strains.</title>
        <authorList>
            <person name="Behra P.R.K."/>
            <person name="Das S."/>
            <person name="Pettersson B.M.F."/>
            <person name="Shirreff L."/>
            <person name="DuCote T."/>
            <person name="Jacobsson K.G."/>
            <person name="Ennis D.G."/>
            <person name="Kirsebom L.A."/>
        </authorList>
    </citation>
    <scope>NUCLEOTIDE SEQUENCE [LARGE SCALE GENOMIC DNA]</scope>
    <source>
        <strain evidence="2 3">DSM 45524</strain>
    </source>
</reference>
<evidence type="ECO:0000313" key="2">
    <source>
        <dbReference type="EMBL" id="TDH22386.1"/>
    </source>
</evidence>